<protein>
    <submittedName>
        <fullName evidence="1">Uncharacterized protein</fullName>
    </submittedName>
</protein>
<evidence type="ECO:0000313" key="2">
    <source>
        <dbReference type="Proteomes" id="UP000276215"/>
    </source>
</evidence>
<evidence type="ECO:0000313" key="1">
    <source>
        <dbReference type="EMBL" id="RPB01835.1"/>
    </source>
</evidence>
<keyword evidence="2" id="KW-1185">Reference proteome</keyword>
<accession>A0A3N4K7D7</accession>
<dbReference type="EMBL" id="ML120371">
    <property type="protein sequence ID" value="RPB01835.1"/>
    <property type="molecule type" value="Genomic_DNA"/>
</dbReference>
<dbReference type="AlphaFoldDB" id="A0A3N4K7D7"/>
<sequence length="60" mass="6811">MLRKSYKHSVSADAQEFIGFSLLINLFLNEPEREDLGSGSWEGNHLGVRSMLDLSRTRNS</sequence>
<organism evidence="1 2">
    <name type="scientific">Choiromyces venosus 120613-1</name>
    <dbReference type="NCBI Taxonomy" id="1336337"/>
    <lineage>
        <taxon>Eukaryota</taxon>
        <taxon>Fungi</taxon>
        <taxon>Dikarya</taxon>
        <taxon>Ascomycota</taxon>
        <taxon>Pezizomycotina</taxon>
        <taxon>Pezizomycetes</taxon>
        <taxon>Pezizales</taxon>
        <taxon>Tuberaceae</taxon>
        <taxon>Choiromyces</taxon>
    </lineage>
</organism>
<reference evidence="1 2" key="1">
    <citation type="journal article" date="2018" name="Nat. Ecol. Evol.">
        <title>Pezizomycetes genomes reveal the molecular basis of ectomycorrhizal truffle lifestyle.</title>
        <authorList>
            <person name="Murat C."/>
            <person name="Payen T."/>
            <person name="Noel B."/>
            <person name="Kuo A."/>
            <person name="Morin E."/>
            <person name="Chen J."/>
            <person name="Kohler A."/>
            <person name="Krizsan K."/>
            <person name="Balestrini R."/>
            <person name="Da Silva C."/>
            <person name="Montanini B."/>
            <person name="Hainaut M."/>
            <person name="Levati E."/>
            <person name="Barry K.W."/>
            <person name="Belfiori B."/>
            <person name="Cichocki N."/>
            <person name="Clum A."/>
            <person name="Dockter R.B."/>
            <person name="Fauchery L."/>
            <person name="Guy J."/>
            <person name="Iotti M."/>
            <person name="Le Tacon F."/>
            <person name="Lindquist E.A."/>
            <person name="Lipzen A."/>
            <person name="Malagnac F."/>
            <person name="Mello A."/>
            <person name="Molinier V."/>
            <person name="Miyauchi S."/>
            <person name="Poulain J."/>
            <person name="Riccioni C."/>
            <person name="Rubini A."/>
            <person name="Sitrit Y."/>
            <person name="Splivallo R."/>
            <person name="Traeger S."/>
            <person name="Wang M."/>
            <person name="Zifcakova L."/>
            <person name="Wipf D."/>
            <person name="Zambonelli A."/>
            <person name="Paolocci F."/>
            <person name="Nowrousian M."/>
            <person name="Ottonello S."/>
            <person name="Baldrian P."/>
            <person name="Spatafora J.W."/>
            <person name="Henrissat B."/>
            <person name="Nagy L.G."/>
            <person name="Aury J.M."/>
            <person name="Wincker P."/>
            <person name="Grigoriev I.V."/>
            <person name="Bonfante P."/>
            <person name="Martin F.M."/>
        </authorList>
    </citation>
    <scope>NUCLEOTIDE SEQUENCE [LARGE SCALE GENOMIC DNA]</scope>
    <source>
        <strain evidence="1 2">120613-1</strain>
    </source>
</reference>
<gene>
    <name evidence="1" type="ORF">L873DRAFT_1803115</name>
</gene>
<proteinExistence type="predicted"/>
<dbReference type="Proteomes" id="UP000276215">
    <property type="component" value="Unassembled WGS sequence"/>
</dbReference>
<name>A0A3N4K7D7_9PEZI</name>